<comment type="pathway">
    <text evidence="5 6">Purine metabolism; IMP biosynthesis via de novo pathway; 5-amino-1-(5-phospho-D-ribosyl)imidazole-4-carboxylate from 5-amino-1-(5-phospho-D-ribosyl)imidazole (N5-CAIR route): step 1/2.</text>
</comment>
<comment type="subunit">
    <text evidence="5">Homodimer.</text>
</comment>
<dbReference type="PANTHER" id="PTHR11609">
    <property type="entry name" value="PURINE BIOSYNTHESIS PROTEIN 6/7, PUR6/7"/>
    <property type="match status" value="1"/>
</dbReference>
<feature type="binding site" evidence="5">
    <location>
        <position position="108"/>
    </location>
    <ligand>
        <name>ATP</name>
        <dbReference type="ChEBI" id="CHEBI:30616"/>
    </ligand>
</feature>
<feature type="binding site" evidence="5">
    <location>
        <begin position="269"/>
        <end position="270"/>
    </location>
    <ligand>
        <name>ATP</name>
        <dbReference type="ChEBI" id="CHEBI:30616"/>
    </ligand>
</feature>
<evidence type="ECO:0000256" key="5">
    <source>
        <dbReference type="HAMAP-Rule" id="MF_01928"/>
    </source>
</evidence>
<feature type="domain" description="ATP-grasp" evidence="7">
    <location>
        <begin position="112"/>
        <end position="299"/>
    </location>
</feature>
<dbReference type="RefSeq" id="WP_304447862.1">
    <property type="nucleotide sequence ID" value="NZ_JARRAH010000001.1"/>
</dbReference>
<comment type="caution">
    <text evidence="5">Lacks conserved residue(s) required for the propagation of feature annotation.</text>
</comment>
<evidence type="ECO:0000259" key="7">
    <source>
        <dbReference type="PROSITE" id="PS50975"/>
    </source>
</evidence>
<accession>A0ABD5U744</accession>
<evidence type="ECO:0000313" key="8">
    <source>
        <dbReference type="EMBL" id="MFC6836168.1"/>
    </source>
</evidence>
<dbReference type="GO" id="GO:0006189">
    <property type="term" value="P:'de novo' IMP biosynthetic process"/>
    <property type="evidence" value="ECO:0007669"/>
    <property type="project" value="UniProtKB-UniRule"/>
</dbReference>
<dbReference type="InterPro" id="IPR040686">
    <property type="entry name" value="PurK_C"/>
</dbReference>
<name>A0ABD5U744_9EURY</name>
<keyword evidence="1 5" id="KW-0547">Nucleotide-binding</keyword>
<dbReference type="Pfam" id="PF22660">
    <property type="entry name" value="RS_preATP-grasp-like"/>
    <property type="match status" value="1"/>
</dbReference>
<keyword evidence="2 5" id="KW-0658">Purine biosynthesis</keyword>
<dbReference type="SUPFAM" id="SSF52440">
    <property type="entry name" value="PreATP-grasp domain"/>
    <property type="match status" value="1"/>
</dbReference>
<dbReference type="NCBIfam" id="TIGR01161">
    <property type="entry name" value="purK"/>
    <property type="match status" value="1"/>
</dbReference>
<keyword evidence="4" id="KW-0460">Magnesium</keyword>
<protein>
    <recommendedName>
        <fullName evidence="5 6">N5-carboxyaminoimidazole ribonucleotide synthase</fullName>
        <shortName evidence="5 6">N5-CAIR synthase</shortName>
        <ecNumber evidence="5 6">6.3.4.18</ecNumber>
    </recommendedName>
    <alternativeName>
        <fullName evidence="5 6">5-(carboxyamino)imidazole ribonucleotide synthetase</fullName>
    </alternativeName>
</protein>
<evidence type="ECO:0000256" key="4">
    <source>
        <dbReference type="ARBA" id="ARBA00022842"/>
    </source>
</evidence>
<comment type="catalytic activity">
    <reaction evidence="5 6">
        <text>5-amino-1-(5-phospho-beta-D-ribosyl)imidazole + hydrogencarbonate + ATP = 5-carboxyamino-1-(5-phospho-D-ribosyl)imidazole + ADP + phosphate + 2 H(+)</text>
        <dbReference type="Rhea" id="RHEA:19317"/>
        <dbReference type="ChEBI" id="CHEBI:15378"/>
        <dbReference type="ChEBI" id="CHEBI:17544"/>
        <dbReference type="ChEBI" id="CHEBI:30616"/>
        <dbReference type="ChEBI" id="CHEBI:43474"/>
        <dbReference type="ChEBI" id="CHEBI:58730"/>
        <dbReference type="ChEBI" id="CHEBI:137981"/>
        <dbReference type="ChEBI" id="CHEBI:456216"/>
        <dbReference type="EC" id="6.3.4.18"/>
    </reaction>
</comment>
<keyword evidence="3 5" id="KW-0067">ATP-binding</keyword>
<dbReference type="GO" id="GO:0034028">
    <property type="term" value="F:5-(carboxyamino)imidazole ribonucleotide synthase activity"/>
    <property type="evidence" value="ECO:0007669"/>
    <property type="project" value="UniProtKB-UniRule"/>
</dbReference>
<proteinExistence type="inferred from homology"/>
<feature type="binding site" evidence="5">
    <location>
        <position position="215"/>
    </location>
    <ligand>
        <name>ATP</name>
        <dbReference type="ChEBI" id="CHEBI:30616"/>
    </ligand>
</feature>
<dbReference type="EMBL" id="JBHSXM010000001">
    <property type="protein sequence ID" value="MFC6836168.1"/>
    <property type="molecule type" value="Genomic_DNA"/>
</dbReference>
<dbReference type="InterPro" id="IPR016185">
    <property type="entry name" value="PreATP-grasp_dom_sf"/>
</dbReference>
<dbReference type="HAMAP" id="MF_01928">
    <property type="entry name" value="PurK"/>
    <property type="match status" value="1"/>
</dbReference>
<organism evidence="8 9">
    <name type="scientific">Halomarina ordinaria</name>
    <dbReference type="NCBI Taxonomy" id="3033939"/>
    <lineage>
        <taxon>Archaea</taxon>
        <taxon>Methanobacteriati</taxon>
        <taxon>Methanobacteriota</taxon>
        <taxon>Stenosarchaea group</taxon>
        <taxon>Halobacteria</taxon>
        <taxon>Halobacteriales</taxon>
        <taxon>Natronomonadaceae</taxon>
        <taxon>Halomarina</taxon>
    </lineage>
</organism>
<evidence type="ECO:0000256" key="3">
    <source>
        <dbReference type="ARBA" id="ARBA00022840"/>
    </source>
</evidence>
<feature type="binding site" evidence="5">
    <location>
        <position position="193"/>
    </location>
    <ligand>
        <name>ATP</name>
        <dbReference type="ChEBI" id="CHEBI:30616"/>
    </ligand>
</feature>
<evidence type="ECO:0000256" key="1">
    <source>
        <dbReference type="ARBA" id="ARBA00022741"/>
    </source>
</evidence>
<dbReference type="Gene3D" id="3.30.1490.20">
    <property type="entry name" value="ATP-grasp fold, A domain"/>
    <property type="match status" value="1"/>
</dbReference>
<sequence length="401" mass="42776">MELSTPGPTVGVVGGGQLGRMLGEAAGPLGVELVVLDPTPACPASSLVRDQFVGDFDDEAGVRELAERADVLTYEIELADPDLLERVSEETGTPVHPSPATLRTIQDKLVQNEWLADAGVPLPEFVGVESAEDLRAAGDALGWPVMLKARRGGYDGRGNLPVEGPDDAERALAEVGAGDGGALAEALVPFERELSVVGAKGASGQAAFDVTETVHREEILRESVTPARTDEAVIERAREVAGQVLDATDGRGVFGIELFETEAGEILVNEVAPRPHNSGHWTIEGAHTSQFEQHLRAVLGWPLGDPGLRAPTVTANLLGDAEETTSPATLAGAEAVLSEPRAHLHWYGKRETRPLRKMGHVTYVGDEREREGEDDGVRESLETVEALLSRARERRAEVTVE</sequence>
<dbReference type="PANTHER" id="PTHR11609:SF5">
    <property type="entry name" value="PHOSPHORIBOSYLAMINOIMIDAZOLE CARBOXYLASE"/>
    <property type="match status" value="1"/>
</dbReference>
<keyword evidence="5 6" id="KW-0436">Ligase</keyword>
<reference evidence="8 9" key="1">
    <citation type="journal article" date="2019" name="Int. J. Syst. Evol. Microbiol.">
        <title>The Global Catalogue of Microorganisms (GCM) 10K type strain sequencing project: providing services to taxonomists for standard genome sequencing and annotation.</title>
        <authorList>
            <consortium name="The Broad Institute Genomics Platform"/>
            <consortium name="The Broad Institute Genome Sequencing Center for Infectious Disease"/>
            <person name="Wu L."/>
            <person name="Ma J."/>
        </authorList>
    </citation>
    <scope>NUCLEOTIDE SEQUENCE [LARGE SCALE GENOMIC DNA]</scope>
    <source>
        <strain evidence="8 9">PSRA2</strain>
    </source>
</reference>
<feature type="binding site" evidence="5">
    <location>
        <position position="148"/>
    </location>
    <ligand>
        <name>ATP</name>
        <dbReference type="ChEBI" id="CHEBI:30616"/>
    </ligand>
</feature>
<dbReference type="Pfam" id="PF02222">
    <property type="entry name" value="ATP-grasp"/>
    <property type="match status" value="1"/>
</dbReference>
<dbReference type="Gene3D" id="3.30.470.20">
    <property type="entry name" value="ATP-grasp fold, B domain"/>
    <property type="match status" value="1"/>
</dbReference>
<comment type="caution">
    <text evidence="8">The sequence shown here is derived from an EMBL/GenBank/DDBJ whole genome shotgun (WGS) entry which is preliminary data.</text>
</comment>
<dbReference type="PROSITE" id="PS50975">
    <property type="entry name" value="ATP_GRASP"/>
    <property type="match status" value="1"/>
</dbReference>
<dbReference type="InterPro" id="IPR013815">
    <property type="entry name" value="ATP_grasp_subdomain_1"/>
</dbReference>
<dbReference type="GO" id="GO:0004638">
    <property type="term" value="F:phosphoribosylaminoimidazole carboxylase activity"/>
    <property type="evidence" value="ECO:0007669"/>
    <property type="project" value="UniProtKB-ARBA"/>
</dbReference>
<feature type="binding site" evidence="5">
    <location>
        <begin position="185"/>
        <end position="188"/>
    </location>
    <ligand>
        <name>ATP</name>
        <dbReference type="ChEBI" id="CHEBI:30616"/>
    </ligand>
</feature>
<dbReference type="NCBIfam" id="NF004679">
    <property type="entry name" value="PRK06019.1-5"/>
    <property type="match status" value="1"/>
</dbReference>
<dbReference type="EC" id="6.3.4.18" evidence="5 6"/>
<comment type="function">
    <text evidence="5">Catalyzes the ATP-dependent conversion of 5-aminoimidazole ribonucleotide (AIR) and HCO(3)(-) to N5-carboxyaminoimidazole ribonucleotide (N5-CAIR).</text>
</comment>
<dbReference type="Pfam" id="PF17769">
    <property type="entry name" value="PurK_C"/>
    <property type="match status" value="1"/>
</dbReference>
<evidence type="ECO:0000256" key="6">
    <source>
        <dbReference type="RuleBase" id="RU361200"/>
    </source>
</evidence>
<evidence type="ECO:0000313" key="9">
    <source>
        <dbReference type="Proteomes" id="UP001596406"/>
    </source>
</evidence>
<dbReference type="SUPFAM" id="SSF56059">
    <property type="entry name" value="Glutathione synthetase ATP-binding domain-like"/>
    <property type="match status" value="1"/>
</dbReference>
<gene>
    <name evidence="5 6" type="primary">purK</name>
    <name evidence="8" type="ORF">ACFQHK_06565</name>
</gene>
<evidence type="ECO:0000256" key="2">
    <source>
        <dbReference type="ARBA" id="ARBA00022755"/>
    </source>
</evidence>
<comment type="similarity">
    <text evidence="5 6">Belongs to the PurK/PurT family.</text>
</comment>
<dbReference type="GO" id="GO:0005524">
    <property type="term" value="F:ATP binding"/>
    <property type="evidence" value="ECO:0007669"/>
    <property type="project" value="UniProtKB-UniRule"/>
</dbReference>
<dbReference type="InterPro" id="IPR003135">
    <property type="entry name" value="ATP-grasp_carboxylate-amine"/>
</dbReference>
<dbReference type="InterPro" id="IPR011054">
    <property type="entry name" value="Rudment_hybrid_motif"/>
</dbReference>
<dbReference type="InterPro" id="IPR005875">
    <property type="entry name" value="PurK"/>
</dbReference>
<dbReference type="NCBIfam" id="NF004680">
    <property type="entry name" value="PRK06019.1-6"/>
    <property type="match status" value="1"/>
</dbReference>
<dbReference type="SUPFAM" id="SSF51246">
    <property type="entry name" value="Rudiment single hybrid motif"/>
    <property type="match status" value="1"/>
</dbReference>
<dbReference type="InterPro" id="IPR011761">
    <property type="entry name" value="ATP-grasp"/>
</dbReference>
<dbReference type="InterPro" id="IPR054350">
    <property type="entry name" value="PurT/PurK_preATP-grasp"/>
</dbReference>
<dbReference type="AlphaFoldDB" id="A0ABD5U744"/>
<comment type="function">
    <text evidence="6">Catalyzes the ATP-dependent conversion of 5-aminoimidazole ribonucleotide (AIR) and HCO(3)- to N5-carboxyaminoimidazole ribonucleotide (N5-CAIR).</text>
</comment>
<dbReference type="Gene3D" id="3.40.50.20">
    <property type="match status" value="1"/>
</dbReference>
<keyword evidence="9" id="KW-1185">Reference proteome</keyword>
<dbReference type="Proteomes" id="UP001596406">
    <property type="component" value="Unassembled WGS sequence"/>
</dbReference>